<organism evidence="3 4">
    <name type="scientific">Haloarcula pellucida</name>
    <dbReference type="NCBI Taxonomy" id="1427151"/>
    <lineage>
        <taxon>Archaea</taxon>
        <taxon>Methanobacteriati</taxon>
        <taxon>Methanobacteriota</taxon>
        <taxon>Stenosarchaea group</taxon>
        <taxon>Halobacteria</taxon>
        <taxon>Halobacteriales</taxon>
        <taxon>Haloarculaceae</taxon>
        <taxon>Haloarcula</taxon>
    </lineage>
</organism>
<feature type="region of interest" description="Disordered" evidence="1">
    <location>
        <begin position="334"/>
        <end position="358"/>
    </location>
</feature>
<protein>
    <recommendedName>
        <fullName evidence="5">Big-1 domain-containing protein</fullName>
    </recommendedName>
</protein>
<evidence type="ECO:0000256" key="2">
    <source>
        <dbReference type="SAM" id="Phobius"/>
    </source>
</evidence>
<reference evidence="3" key="2">
    <citation type="submission" date="2020-09" db="EMBL/GenBank/DDBJ databases">
        <authorList>
            <person name="Sun Q."/>
            <person name="Ohkuma M."/>
        </authorList>
    </citation>
    <scope>NUCLEOTIDE SEQUENCE</scope>
    <source>
        <strain evidence="3">JCM 17820</strain>
    </source>
</reference>
<keyword evidence="2" id="KW-0812">Transmembrane</keyword>
<comment type="caution">
    <text evidence="3">The sequence shown here is derived from an EMBL/GenBank/DDBJ whole genome shotgun (WGS) entry which is preliminary data.</text>
</comment>
<name>A0A830GPD2_9EURY</name>
<reference evidence="3" key="1">
    <citation type="journal article" date="2014" name="Int. J. Syst. Evol. Microbiol.">
        <title>Complete genome sequence of Corynebacterium casei LMG S-19264T (=DSM 44701T), isolated from a smear-ripened cheese.</title>
        <authorList>
            <consortium name="US DOE Joint Genome Institute (JGI-PGF)"/>
            <person name="Walter F."/>
            <person name="Albersmeier A."/>
            <person name="Kalinowski J."/>
            <person name="Ruckert C."/>
        </authorList>
    </citation>
    <scope>NUCLEOTIDE SEQUENCE</scope>
    <source>
        <strain evidence="3">JCM 17820</strain>
    </source>
</reference>
<evidence type="ECO:0000313" key="3">
    <source>
        <dbReference type="EMBL" id="GGN97878.1"/>
    </source>
</evidence>
<proteinExistence type="predicted"/>
<feature type="compositionally biased region" description="Polar residues" evidence="1">
    <location>
        <begin position="336"/>
        <end position="350"/>
    </location>
</feature>
<dbReference type="RefSeq" id="WP_188998926.1">
    <property type="nucleotide sequence ID" value="NZ_BMOU01000004.1"/>
</dbReference>
<gene>
    <name evidence="3" type="ORF">GCM10009030_27620</name>
</gene>
<evidence type="ECO:0000256" key="1">
    <source>
        <dbReference type="SAM" id="MobiDB-lite"/>
    </source>
</evidence>
<accession>A0A830GPD2</accession>
<dbReference type="Proteomes" id="UP000605784">
    <property type="component" value="Unassembled WGS sequence"/>
</dbReference>
<keyword evidence="2" id="KW-0472">Membrane</keyword>
<sequence length="1019" mass="106591">MDLVGDRRAQSVQVGAVLLFAVLVVAFSSYQAFVVPQQNEEIEFNHNQRVHTQMQDLRNAIVSQVGGGSSASVSVTLGTNYPSRAVAVNPGPPSGSLRTNGTVDASKDLTLSNAVASGETGDLWDGSPRRYNTGTLVYEPNYNLYGSAPTTYYEHSVAYNQFRSDALPLSGQTLVEGRRISLVALNGSLGRSSSGTTTVDVEPVSQSTRTVTVTDDGTNPVSVSLLTRLSPTQVQGLLDEEYDPGGTDPDAYVTSVSKTGENGPFNNVTIAFESGVDYRLQMAKVGVGSRVTDEEDAYVTVVDSGDATVTQSGETEIVLEVRDAYNNPVEGVTVEASDNSSSPGSFADTTRSTDQDGRVTFTYNTDGPTATTPHQLNFTTTEAITGDAAVTPNLGSFDAGDPKNVTRTVTVESESTGLPAGSVSLVSALAKDDDDADGDGDANTVPGGVDLSFQNTYNKEITVTDIDIRPADTTIDALADESAGIGPTDNEYYVDGDVQDAYVDFSQFSSGFSGRDGVSLPRETDLDIDGRINADNARVSAGTTFTAYLYEFYRYDEGSGTASNVDMRGEQLLVSLTYTVDSVVYERTYTVSPADTSGSFSSTRATGLVPNAKQEQTLTFTPSTTLPAGTTVTINLDDPQTVSPLQVDYGSASIASAGGGSATWVSQSDDDRTRIEYTPSSDVAAGTQVSIRLTDVIAGDQSDQSNPYSVPFTRADTGNTVTDDFSVTRGAGTSALDSVSVDDLDPNTGSQTQQISFSPTSGTTLPNGETVYVDLSNAQGADDVNYGSASATVAGGGGSVQFLEQGSDVVLQYTSDGATDGDIITLELTGVSTGSGANSPYTVGLSRSDADTAGTTFAVSSPSVQNGIRYEGGLTTTGSNSAVQFEISNSDSNFARIQAVSITARNGVSGEIYNDGPREIDISGGDSDGYEDVDGNPTSRALSADGSRIDLDQNAVLSTTGGGSSAVVFVGQFGTASGNTFTQYDFTGLTKVTSSDNWDVRVTIELQNRGDVVYYFQET</sequence>
<keyword evidence="2" id="KW-1133">Transmembrane helix</keyword>
<evidence type="ECO:0008006" key="5">
    <source>
        <dbReference type="Google" id="ProtNLM"/>
    </source>
</evidence>
<keyword evidence="4" id="KW-1185">Reference proteome</keyword>
<dbReference type="AlphaFoldDB" id="A0A830GPD2"/>
<evidence type="ECO:0000313" key="4">
    <source>
        <dbReference type="Proteomes" id="UP000605784"/>
    </source>
</evidence>
<feature type="region of interest" description="Disordered" evidence="1">
    <location>
        <begin position="747"/>
        <end position="766"/>
    </location>
</feature>
<feature type="transmembrane region" description="Helical" evidence="2">
    <location>
        <begin position="12"/>
        <end position="33"/>
    </location>
</feature>
<dbReference type="EMBL" id="BMOU01000004">
    <property type="protein sequence ID" value="GGN97878.1"/>
    <property type="molecule type" value="Genomic_DNA"/>
</dbReference>